<gene>
    <name evidence="1" type="ORF">OBE_12617</name>
</gene>
<sequence length="49" mass="5317">MPESIWEHPFFTGKKIPTLFDGDKVVGETLHLGGELGDKTVTCVSMGNP</sequence>
<accession>K1SD61</accession>
<dbReference type="EMBL" id="AJWZ01008698">
    <property type="protein sequence ID" value="EKC53384.1"/>
    <property type="molecule type" value="Genomic_DNA"/>
</dbReference>
<feature type="non-terminal residue" evidence="1">
    <location>
        <position position="49"/>
    </location>
</feature>
<organism evidence="1">
    <name type="scientific">human gut metagenome</name>
    <dbReference type="NCBI Taxonomy" id="408170"/>
    <lineage>
        <taxon>unclassified sequences</taxon>
        <taxon>metagenomes</taxon>
        <taxon>organismal metagenomes</taxon>
    </lineage>
</organism>
<proteinExistence type="predicted"/>
<name>K1SD61_9ZZZZ</name>
<dbReference type="AlphaFoldDB" id="K1SD61"/>
<reference evidence="1" key="1">
    <citation type="journal article" date="2013" name="Environ. Microbiol.">
        <title>Microbiota from the distal guts of lean and obese adolescents exhibit partial functional redundancy besides clear differences in community structure.</title>
        <authorList>
            <person name="Ferrer M."/>
            <person name="Ruiz A."/>
            <person name="Lanza F."/>
            <person name="Haange S.B."/>
            <person name="Oberbach A."/>
            <person name="Till H."/>
            <person name="Bargiela R."/>
            <person name="Campoy C."/>
            <person name="Segura M.T."/>
            <person name="Richter M."/>
            <person name="von Bergen M."/>
            <person name="Seifert J."/>
            <person name="Suarez A."/>
        </authorList>
    </citation>
    <scope>NUCLEOTIDE SEQUENCE</scope>
</reference>
<comment type="caution">
    <text evidence="1">The sequence shown here is derived from an EMBL/GenBank/DDBJ whole genome shotgun (WGS) entry which is preliminary data.</text>
</comment>
<protein>
    <submittedName>
        <fullName evidence="1">Uncharacterized protein</fullName>
    </submittedName>
</protein>
<evidence type="ECO:0000313" key="1">
    <source>
        <dbReference type="EMBL" id="EKC53384.1"/>
    </source>
</evidence>